<dbReference type="EMBL" id="JBIRWE010000002">
    <property type="protein sequence ID" value="MFI1964016.1"/>
    <property type="molecule type" value="Genomic_DNA"/>
</dbReference>
<dbReference type="Proteomes" id="UP001611548">
    <property type="component" value="Unassembled WGS sequence"/>
</dbReference>
<evidence type="ECO:0000313" key="1">
    <source>
        <dbReference type="EMBL" id="MFI1964016.1"/>
    </source>
</evidence>
<accession>A0ABW7UMY7</accession>
<comment type="caution">
    <text evidence="1">The sequence shown here is derived from an EMBL/GenBank/DDBJ whole genome shotgun (WGS) entry which is preliminary data.</text>
</comment>
<keyword evidence="2" id="KW-1185">Reference proteome</keyword>
<gene>
    <name evidence="1" type="ORF">ACH429_07745</name>
</gene>
<evidence type="ECO:0000313" key="2">
    <source>
        <dbReference type="Proteomes" id="UP001611548"/>
    </source>
</evidence>
<protein>
    <submittedName>
        <fullName evidence="1">Uncharacterized protein</fullName>
    </submittedName>
</protein>
<dbReference type="RefSeq" id="WP_055470132.1">
    <property type="nucleotide sequence ID" value="NZ_JBIRWE010000002.1"/>
</dbReference>
<reference evidence="1 2" key="1">
    <citation type="submission" date="2024-10" db="EMBL/GenBank/DDBJ databases">
        <title>The Natural Products Discovery Center: Release of the First 8490 Sequenced Strains for Exploring Actinobacteria Biosynthetic Diversity.</title>
        <authorList>
            <person name="Kalkreuter E."/>
            <person name="Kautsar S.A."/>
            <person name="Yang D."/>
            <person name="Bader C.D."/>
            <person name="Teijaro C.N."/>
            <person name="Fluegel L."/>
            <person name="Davis C.M."/>
            <person name="Simpson J.R."/>
            <person name="Lauterbach L."/>
            <person name="Steele A.D."/>
            <person name="Gui C."/>
            <person name="Meng S."/>
            <person name="Li G."/>
            <person name="Viehrig K."/>
            <person name="Ye F."/>
            <person name="Su P."/>
            <person name="Kiefer A.F."/>
            <person name="Nichols A."/>
            <person name="Cepeda A.J."/>
            <person name="Yan W."/>
            <person name="Fan B."/>
            <person name="Jiang Y."/>
            <person name="Adhikari A."/>
            <person name="Zheng C.-J."/>
            <person name="Schuster L."/>
            <person name="Cowan T.M."/>
            <person name="Smanski M.J."/>
            <person name="Chevrette M.G."/>
            <person name="De Carvalho L.P.S."/>
            <person name="Shen B."/>
        </authorList>
    </citation>
    <scope>NUCLEOTIDE SEQUENCE [LARGE SCALE GENOMIC DNA]</scope>
    <source>
        <strain evidence="1 2">NPDC020327</strain>
    </source>
</reference>
<sequence length="68" mass="7062">MRQISAARSAFIRLRGDQGEEHSRELLGRQVVGAGDGKGVDPVPHRLVGVAESAGAPGNKMIVQAAEG</sequence>
<name>A0ABW7UMY7_9ACTN</name>
<organism evidence="1 2">
    <name type="scientific">Streptomyces pathocidini</name>
    <dbReference type="NCBI Taxonomy" id="1650571"/>
    <lineage>
        <taxon>Bacteria</taxon>
        <taxon>Bacillati</taxon>
        <taxon>Actinomycetota</taxon>
        <taxon>Actinomycetes</taxon>
        <taxon>Kitasatosporales</taxon>
        <taxon>Streptomycetaceae</taxon>
        <taxon>Streptomyces</taxon>
    </lineage>
</organism>
<proteinExistence type="predicted"/>